<protein>
    <recommendedName>
        <fullName evidence="3">Glycosyltransferase</fullName>
    </recommendedName>
</protein>
<evidence type="ECO:0000313" key="2">
    <source>
        <dbReference type="Proteomes" id="UP000288730"/>
    </source>
</evidence>
<reference evidence="1 2" key="1">
    <citation type="submission" date="2019-01" db="EMBL/GenBank/DDBJ databases">
        <title>Genomic analysis of febrile catheter-associated UTI E. coli isolates.</title>
        <authorList>
            <person name="Potter R."/>
            <person name="Zou Z."/>
            <person name="Henderson J."/>
            <person name="Dantas G."/>
        </authorList>
    </citation>
    <scope>NUCLEOTIDE SEQUENCE [LARGE SCALE GENOMIC DNA]</scope>
    <source>
        <strain evidence="1 2">29_CAASB</strain>
    </source>
</reference>
<evidence type="ECO:0000313" key="1">
    <source>
        <dbReference type="EMBL" id="RXD06567.1"/>
    </source>
</evidence>
<dbReference type="SUPFAM" id="SSF53756">
    <property type="entry name" value="UDP-Glycosyltransferase/glycogen phosphorylase"/>
    <property type="match status" value="1"/>
</dbReference>
<dbReference type="AlphaFoldDB" id="A0A444R6P8"/>
<dbReference type="EMBL" id="SCJN01000368">
    <property type="protein sequence ID" value="RXD06567.1"/>
    <property type="molecule type" value="Genomic_DNA"/>
</dbReference>
<evidence type="ECO:0008006" key="3">
    <source>
        <dbReference type="Google" id="ProtNLM"/>
    </source>
</evidence>
<organism evidence="1 2">
    <name type="scientific">Escherichia coli</name>
    <dbReference type="NCBI Taxonomy" id="562"/>
    <lineage>
        <taxon>Bacteria</taxon>
        <taxon>Pseudomonadati</taxon>
        <taxon>Pseudomonadota</taxon>
        <taxon>Gammaproteobacteria</taxon>
        <taxon>Enterobacterales</taxon>
        <taxon>Enterobacteriaceae</taxon>
        <taxon>Escherichia</taxon>
    </lineage>
</organism>
<dbReference type="Proteomes" id="UP000288730">
    <property type="component" value="Unassembled WGS sequence"/>
</dbReference>
<proteinExistence type="predicted"/>
<sequence length="60" mass="6558">MKIIIPVLGFGRAGGERVLSKLATELMNYGHDVSFVVPDNRTNPYYATTAKIVTSKSSQN</sequence>
<name>A0A444R6P8_ECOLX</name>
<gene>
    <name evidence="1" type="ORF">EPS76_25385</name>
</gene>
<accession>A0A444R6P8</accession>
<comment type="caution">
    <text evidence="1">The sequence shown here is derived from an EMBL/GenBank/DDBJ whole genome shotgun (WGS) entry which is preliminary data.</text>
</comment>
<feature type="non-terminal residue" evidence="1">
    <location>
        <position position="60"/>
    </location>
</feature>